<dbReference type="PANTHER" id="PTHR31672">
    <property type="entry name" value="BNACNNG10540D PROTEIN"/>
    <property type="match status" value="1"/>
</dbReference>
<reference evidence="2" key="1">
    <citation type="submission" date="2024-02" db="EMBL/GenBank/DDBJ databases">
        <authorList>
            <consortium name="ELIXIR-Norway"/>
            <consortium name="Elixir Norway"/>
        </authorList>
    </citation>
    <scope>NUCLEOTIDE SEQUENCE</scope>
</reference>
<sequence length="496" mass="55714">MSARTLQTTSGYDVVAAEEKDEDEDDVICPSKKYGDSNGSETDARCLEAGVWKNLPVDLLERVLASLPLLTLLEFRTVCKAWASLPSSPRFRRLCAQVANHAYTYLFVFKEVAWSSNSNPSALDSSSGVWYSLNPSFFLPQLKSSSCWPLSKREAALYTQDIVAADGSFFCRWSSHDEVSVCNPATRSVRMLPPPPLYTDPPHGRVALVVDKETFAFKLFVVSEDRNGDRALSKLEVYDSIADAWKRLHDVPDDGVGYNVHSILFKGIWFFIDLWSTEYCCDFAYDVDRDCWAGVDFLKSSPRQSSDVHLIQCCDCLLMVSTADLDSHPASEDDTAVVPVSWKSSKDDMMTHLFPHASTVFCIWEVNPWTKECTEVAVSEPMSAYQGFTSSVPQSIPGFSPPGFTYTDTQPSDSFPASSSTSSSSQEFDETCRQLDEHERFHYWCVIGHNDLVIIKRNRKPGMLTYSLRKKRWMWTLSCPDFSYGFSSALSLSSPI</sequence>
<gene>
    <name evidence="2" type="ORF">CSSPTR1EN2_LOCUS22567</name>
</gene>
<evidence type="ECO:0000313" key="3">
    <source>
        <dbReference type="Proteomes" id="UP001497512"/>
    </source>
</evidence>
<organism evidence="2 3">
    <name type="scientific">Sphagnum troendelagicum</name>
    <dbReference type="NCBI Taxonomy" id="128251"/>
    <lineage>
        <taxon>Eukaryota</taxon>
        <taxon>Viridiplantae</taxon>
        <taxon>Streptophyta</taxon>
        <taxon>Embryophyta</taxon>
        <taxon>Bryophyta</taxon>
        <taxon>Sphagnophytina</taxon>
        <taxon>Sphagnopsida</taxon>
        <taxon>Sphagnales</taxon>
        <taxon>Sphagnaceae</taxon>
        <taxon>Sphagnum</taxon>
    </lineage>
</organism>
<dbReference type="InterPro" id="IPR015915">
    <property type="entry name" value="Kelch-typ_b-propeller"/>
</dbReference>
<dbReference type="Proteomes" id="UP001497512">
    <property type="component" value="Chromosome 8"/>
</dbReference>
<dbReference type="EMBL" id="OZ019900">
    <property type="protein sequence ID" value="CAK9235139.1"/>
    <property type="molecule type" value="Genomic_DNA"/>
</dbReference>
<accession>A0ABP0V164</accession>
<dbReference type="SMART" id="SM00256">
    <property type="entry name" value="FBOX"/>
    <property type="match status" value="1"/>
</dbReference>
<dbReference type="Gene3D" id="2.120.10.80">
    <property type="entry name" value="Kelch-type beta propeller"/>
    <property type="match status" value="1"/>
</dbReference>
<dbReference type="Pfam" id="PF00646">
    <property type="entry name" value="F-box"/>
    <property type="match status" value="1"/>
</dbReference>
<name>A0ABP0V164_9BRYO</name>
<keyword evidence="3" id="KW-1185">Reference proteome</keyword>
<proteinExistence type="predicted"/>
<dbReference type="InterPro" id="IPR006527">
    <property type="entry name" value="F-box-assoc_dom_typ1"/>
</dbReference>
<evidence type="ECO:0000259" key="1">
    <source>
        <dbReference type="PROSITE" id="PS50181"/>
    </source>
</evidence>
<evidence type="ECO:0000313" key="2">
    <source>
        <dbReference type="EMBL" id="CAK9235139.1"/>
    </source>
</evidence>
<protein>
    <recommendedName>
        <fullName evidence="1">F-box domain-containing protein</fullName>
    </recommendedName>
</protein>
<dbReference type="PANTHER" id="PTHR31672:SF2">
    <property type="entry name" value="F-BOX DOMAIN-CONTAINING PROTEIN"/>
    <property type="match status" value="1"/>
</dbReference>
<dbReference type="SUPFAM" id="SSF117281">
    <property type="entry name" value="Kelch motif"/>
    <property type="match status" value="1"/>
</dbReference>
<dbReference type="InterPro" id="IPR001810">
    <property type="entry name" value="F-box_dom"/>
</dbReference>
<dbReference type="InterPro" id="IPR050796">
    <property type="entry name" value="SCF_F-box_component"/>
</dbReference>
<feature type="domain" description="F-box" evidence="1">
    <location>
        <begin position="49"/>
        <end position="94"/>
    </location>
</feature>
<dbReference type="Pfam" id="PF07734">
    <property type="entry name" value="FBA_1"/>
    <property type="match status" value="1"/>
</dbReference>
<dbReference type="PROSITE" id="PS50181">
    <property type="entry name" value="FBOX"/>
    <property type="match status" value="1"/>
</dbReference>
<dbReference type="InterPro" id="IPR036047">
    <property type="entry name" value="F-box-like_dom_sf"/>
</dbReference>
<dbReference type="SUPFAM" id="SSF81383">
    <property type="entry name" value="F-box domain"/>
    <property type="match status" value="1"/>
</dbReference>